<dbReference type="HOGENOM" id="CLU_1776012_0_0_0"/>
<keyword evidence="3" id="KW-1185">Reference proteome</keyword>
<dbReference type="RefSeq" id="WP_012122111.1">
    <property type="nucleotide sequence ID" value="NC_009767.1"/>
</dbReference>
<accession>A7NQ42</accession>
<dbReference type="STRING" id="383372.Rcas_3639"/>
<dbReference type="KEGG" id="rca:Rcas_3639"/>
<keyword evidence="1" id="KW-1133">Transmembrane helix</keyword>
<keyword evidence="1" id="KW-0472">Membrane</keyword>
<name>A7NQ42_ROSCS</name>
<evidence type="ECO:0000313" key="2">
    <source>
        <dbReference type="EMBL" id="ABU59688.1"/>
    </source>
</evidence>
<dbReference type="Proteomes" id="UP000000263">
    <property type="component" value="Chromosome"/>
</dbReference>
<evidence type="ECO:0000313" key="3">
    <source>
        <dbReference type="Proteomes" id="UP000000263"/>
    </source>
</evidence>
<keyword evidence="1" id="KW-0812">Transmembrane</keyword>
<gene>
    <name evidence="2" type="ordered locus">Rcas_3639</name>
</gene>
<protein>
    <submittedName>
        <fullName evidence="2">Uncharacterized protein</fullName>
    </submittedName>
</protein>
<organism evidence="2 3">
    <name type="scientific">Roseiflexus castenholzii (strain DSM 13941 / HLO8)</name>
    <dbReference type="NCBI Taxonomy" id="383372"/>
    <lineage>
        <taxon>Bacteria</taxon>
        <taxon>Bacillati</taxon>
        <taxon>Chloroflexota</taxon>
        <taxon>Chloroflexia</taxon>
        <taxon>Chloroflexales</taxon>
        <taxon>Roseiflexineae</taxon>
        <taxon>Roseiflexaceae</taxon>
        <taxon>Roseiflexus</taxon>
    </lineage>
</organism>
<dbReference type="EMBL" id="CP000804">
    <property type="protein sequence ID" value="ABU59688.1"/>
    <property type="molecule type" value="Genomic_DNA"/>
</dbReference>
<feature type="transmembrane region" description="Helical" evidence="1">
    <location>
        <begin position="75"/>
        <end position="95"/>
    </location>
</feature>
<evidence type="ECO:0000256" key="1">
    <source>
        <dbReference type="SAM" id="Phobius"/>
    </source>
</evidence>
<dbReference type="AlphaFoldDB" id="A7NQ42"/>
<reference evidence="2 3" key="1">
    <citation type="submission" date="2007-08" db="EMBL/GenBank/DDBJ databases">
        <title>Complete sequence of Roseiflexus castenholzii DSM 13941.</title>
        <authorList>
            <consortium name="US DOE Joint Genome Institute"/>
            <person name="Copeland A."/>
            <person name="Lucas S."/>
            <person name="Lapidus A."/>
            <person name="Barry K."/>
            <person name="Glavina del Rio T."/>
            <person name="Dalin E."/>
            <person name="Tice H."/>
            <person name="Pitluck S."/>
            <person name="Thompson L.S."/>
            <person name="Brettin T."/>
            <person name="Bruce D."/>
            <person name="Detter J.C."/>
            <person name="Han C."/>
            <person name="Tapia R."/>
            <person name="Schmutz J."/>
            <person name="Larimer F."/>
            <person name="Land M."/>
            <person name="Hauser L."/>
            <person name="Kyrpides N."/>
            <person name="Mikhailova N."/>
            <person name="Bryant D.A."/>
            <person name="Hanada S."/>
            <person name="Tsukatani Y."/>
            <person name="Richardson P."/>
        </authorList>
    </citation>
    <scope>NUCLEOTIDE SEQUENCE [LARGE SCALE GENOMIC DNA]</scope>
    <source>
        <strain evidence="3">DSM 13941 / HLO8</strain>
    </source>
</reference>
<proteinExistence type="predicted"/>
<sequence>MERRTPYKHIAASSVVGAAFTMTHITHVSFADLSSEVAGFPFFGLYFLVLLSALAYGLLGVVVGRLRRFSPRARIAWLVGAPLLGVMATLVIPTFPPQPWFGEEMEVTITPLNERNPAAQGSEVWLLRASNGGQALDLATFAHDGS</sequence>
<feature type="transmembrane region" description="Helical" evidence="1">
    <location>
        <begin position="40"/>
        <end position="63"/>
    </location>
</feature>